<dbReference type="InterPro" id="IPR001163">
    <property type="entry name" value="Sm_dom_euk/arc"/>
</dbReference>
<organism evidence="2 3">
    <name type="scientific">Cyanidium caldarium</name>
    <name type="common">Red alga</name>
    <dbReference type="NCBI Taxonomy" id="2771"/>
    <lineage>
        <taxon>Eukaryota</taxon>
        <taxon>Rhodophyta</taxon>
        <taxon>Bangiophyceae</taxon>
        <taxon>Cyanidiales</taxon>
        <taxon>Cyanidiaceae</taxon>
        <taxon>Cyanidium</taxon>
    </lineage>
</organism>
<gene>
    <name evidence="2" type="ORF">CDCA_CDCA19G4645</name>
</gene>
<dbReference type="SUPFAM" id="SSF50182">
    <property type="entry name" value="Sm-like ribonucleoproteins"/>
    <property type="match status" value="1"/>
</dbReference>
<dbReference type="InterPro" id="IPR047575">
    <property type="entry name" value="Sm"/>
</dbReference>
<keyword evidence="3" id="KW-1185">Reference proteome</keyword>
<evidence type="ECO:0000313" key="3">
    <source>
        <dbReference type="Proteomes" id="UP001301350"/>
    </source>
</evidence>
<dbReference type="Proteomes" id="UP001301350">
    <property type="component" value="Unassembled WGS sequence"/>
</dbReference>
<proteinExistence type="predicted"/>
<dbReference type="SMART" id="SM00651">
    <property type="entry name" value="Sm"/>
    <property type="match status" value="1"/>
</dbReference>
<sequence>MAEVPVNSLVDGRSRTEASNCSFRLPSADAPAAARAALSSLLGRRVRVELKDGVRQLTGKVYCVDSSATVVLAEAVERVAVRSVPGEDHQRRLPLVVVPGSLIEKLYVRKPAAVDCV</sequence>
<comment type="caution">
    <text evidence="2">The sequence shown here is derived from an EMBL/GenBank/DDBJ whole genome shotgun (WGS) entry which is preliminary data.</text>
</comment>
<dbReference type="Pfam" id="PF01423">
    <property type="entry name" value="LSM"/>
    <property type="match status" value="1"/>
</dbReference>
<reference evidence="2 3" key="1">
    <citation type="submission" date="2022-07" db="EMBL/GenBank/DDBJ databases">
        <title>Genome-wide signatures of adaptation to extreme environments.</title>
        <authorList>
            <person name="Cho C.H."/>
            <person name="Yoon H.S."/>
        </authorList>
    </citation>
    <scope>NUCLEOTIDE SEQUENCE [LARGE SCALE GENOMIC DNA]</scope>
    <source>
        <strain evidence="2 3">DBV 063 E5</strain>
    </source>
</reference>
<name>A0AAV9J2R8_CYACA</name>
<feature type="domain" description="Sm" evidence="1">
    <location>
        <begin position="33"/>
        <end position="112"/>
    </location>
</feature>
<evidence type="ECO:0000313" key="2">
    <source>
        <dbReference type="EMBL" id="KAK4538620.1"/>
    </source>
</evidence>
<evidence type="ECO:0000259" key="1">
    <source>
        <dbReference type="PROSITE" id="PS52002"/>
    </source>
</evidence>
<dbReference type="PROSITE" id="PS52002">
    <property type="entry name" value="SM"/>
    <property type="match status" value="1"/>
</dbReference>
<dbReference type="AlphaFoldDB" id="A0AAV9J2R8"/>
<dbReference type="GO" id="GO:0003723">
    <property type="term" value="F:RNA binding"/>
    <property type="evidence" value="ECO:0007669"/>
    <property type="project" value="InterPro"/>
</dbReference>
<dbReference type="Gene3D" id="2.30.30.100">
    <property type="match status" value="1"/>
</dbReference>
<accession>A0AAV9J2R8</accession>
<protein>
    <recommendedName>
        <fullName evidence="1">Sm domain-containing protein</fullName>
    </recommendedName>
</protein>
<dbReference type="EMBL" id="JANCYW010000019">
    <property type="protein sequence ID" value="KAK4538620.1"/>
    <property type="molecule type" value="Genomic_DNA"/>
</dbReference>
<dbReference type="InterPro" id="IPR010920">
    <property type="entry name" value="LSM_dom_sf"/>
</dbReference>